<reference evidence="1" key="1">
    <citation type="submission" date="2014-05" db="EMBL/GenBank/DDBJ databases">
        <authorList>
            <person name="Chronopoulou M."/>
        </authorList>
    </citation>
    <scope>NUCLEOTIDE SEQUENCE</scope>
    <source>
        <tissue evidence="1">Whole organism</tissue>
    </source>
</reference>
<accession>A0A0K2VI17</accession>
<feature type="non-terminal residue" evidence="1">
    <location>
        <position position="1"/>
    </location>
</feature>
<protein>
    <submittedName>
        <fullName evidence="1">Uncharacterized protein</fullName>
    </submittedName>
</protein>
<proteinExistence type="predicted"/>
<dbReference type="EMBL" id="HACA01032767">
    <property type="protein sequence ID" value="CDW50128.1"/>
    <property type="molecule type" value="Transcribed_RNA"/>
</dbReference>
<dbReference type="AlphaFoldDB" id="A0A0K2VI17"/>
<organism evidence="1">
    <name type="scientific">Lepeophtheirus salmonis</name>
    <name type="common">Salmon louse</name>
    <name type="synonym">Caligus salmonis</name>
    <dbReference type="NCBI Taxonomy" id="72036"/>
    <lineage>
        <taxon>Eukaryota</taxon>
        <taxon>Metazoa</taxon>
        <taxon>Ecdysozoa</taxon>
        <taxon>Arthropoda</taxon>
        <taxon>Crustacea</taxon>
        <taxon>Multicrustacea</taxon>
        <taxon>Hexanauplia</taxon>
        <taxon>Copepoda</taxon>
        <taxon>Siphonostomatoida</taxon>
        <taxon>Caligidae</taxon>
        <taxon>Lepeophtheirus</taxon>
    </lineage>
</organism>
<name>A0A0K2VI17_LEPSM</name>
<evidence type="ECO:0000313" key="1">
    <source>
        <dbReference type="EMBL" id="CDW50128.1"/>
    </source>
</evidence>
<sequence>KAGCKSNITDWVKSKYPKENYVFQQDSSRGSQGQDHVANGSRRNFPIYRNTICGFPPLSILILPTLASTHHLPPILYHCHEIGLPSLSL</sequence>
<feature type="non-terminal residue" evidence="1">
    <location>
        <position position="89"/>
    </location>
</feature>